<protein>
    <submittedName>
        <fullName evidence="1">Uncharacterized protein</fullName>
    </submittedName>
</protein>
<keyword evidence="2" id="KW-1185">Reference proteome</keyword>
<sequence>MPLPLLLPSSSHYYKALSSSPSLFLSFSPTPLDTSINTNEFEQRQGGGEVVLNKMQKSMAVVDRLFHYIGDREGGLCIRSVRRGQMGLHALLLAREFKVRQVCHIALKRDHEFINTVQQTDTFGCSISEAIEGIVIWLVVELLGELNMNVREIHSRKSQVIELRF</sequence>
<evidence type="ECO:0000313" key="1">
    <source>
        <dbReference type="EMBL" id="GMN24364.1"/>
    </source>
</evidence>
<reference evidence="1" key="1">
    <citation type="submission" date="2023-07" db="EMBL/GenBank/DDBJ databases">
        <title>draft genome sequence of fig (Ficus carica).</title>
        <authorList>
            <person name="Takahashi T."/>
            <person name="Nishimura K."/>
        </authorList>
    </citation>
    <scope>NUCLEOTIDE SEQUENCE</scope>
</reference>
<dbReference type="EMBL" id="BTGU01005513">
    <property type="protein sequence ID" value="GMN24364.1"/>
    <property type="molecule type" value="Genomic_DNA"/>
</dbReference>
<dbReference type="Proteomes" id="UP001187192">
    <property type="component" value="Unassembled WGS sequence"/>
</dbReference>
<organism evidence="1 2">
    <name type="scientific">Ficus carica</name>
    <name type="common">Common fig</name>
    <dbReference type="NCBI Taxonomy" id="3494"/>
    <lineage>
        <taxon>Eukaryota</taxon>
        <taxon>Viridiplantae</taxon>
        <taxon>Streptophyta</taxon>
        <taxon>Embryophyta</taxon>
        <taxon>Tracheophyta</taxon>
        <taxon>Spermatophyta</taxon>
        <taxon>Magnoliopsida</taxon>
        <taxon>eudicotyledons</taxon>
        <taxon>Gunneridae</taxon>
        <taxon>Pentapetalae</taxon>
        <taxon>rosids</taxon>
        <taxon>fabids</taxon>
        <taxon>Rosales</taxon>
        <taxon>Moraceae</taxon>
        <taxon>Ficeae</taxon>
        <taxon>Ficus</taxon>
    </lineage>
</organism>
<comment type="caution">
    <text evidence="1">The sequence shown here is derived from an EMBL/GenBank/DDBJ whole genome shotgun (WGS) entry which is preliminary data.</text>
</comment>
<accession>A0AA87Z2G5</accession>
<evidence type="ECO:0000313" key="2">
    <source>
        <dbReference type="Proteomes" id="UP001187192"/>
    </source>
</evidence>
<dbReference type="AlphaFoldDB" id="A0AA87Z2G5"/>
<gene>
    <name evidence="1" type="ORF">TIFTF001_047631</name>
</gene>
<proteinExistence type="predicted"/>
<name>A0AA87Z2G5_FICCA</name>